<dbReference type="GO" id="GO:0009055">
    <property type="term" value="F:electron transfer activity"/>
    <property type="evidence" value="ECO:0007669"/>
    <property type="project" value="InterPro"/>
</dbReference>
<keyword evidence="4" id="KW-0249">Electron transport</keyword>
<evidence type="ECO:0000256" key="2">
    <source>
        <dbReference type="ARBA" id="ARBA00022617"/>
    </source>
</evidence>
<dbReference type="OrthoDB" id="7933886at2"/>
<keyword evidence="1" id="KW-0813">Transport</keyword>
<dbReference type="eggNOG" id="COG2010">
    <property type="taxonomic scope" value="Bacteria"/>
</dbReference>
<dbReference type="PATRIC" id="fig|1246626.3.peg.3028"/>
<sequence>MNHVRCILLCLILLAACSPEVDNTKQDDSRGDDEVIFSDDGYEVYKENSCISCHGDRLQGASGPPLLDIDLTADEIETIIVNGVGFMPPQKLDDEDRTALVEWLSER</sequence>
<protein>
    <submittedName>
        <fullName evidence="8">Menaquinol-cytochrome c reductase cytochrome b/c subunit</fullName>
    </submittedName>
</protein>
<dbReference type="SUPFAM" id="SSF46626">
    <property type="entry name" value="Cytochrome c"/>
    <property type="match status" value="1"/>
</dbReference>
<dbReference type="PANTHER" id="PTHR37823">
    <property type="entry name" value="CYTOCHROME C-553-LIKE"/>
    <property type="match status" value="1"/>
</dbReference>
<dbReference type="PROSITE" id="PS51257">
    <property type="entry name" value="PROKAR_LIPOPROTEIN"/>
    <property type="match status" value="1"/>
</dbReference>
<evidence type="ECO:0000256" key="5">
    <source>
        <dbReference type="ARBA" id="ARBA00023004"/>
    </source>
</evidence>
<evidence type="ECO:0000313" key="8">
    <source>
        <dbReference type="EMBL" id="AIC95600.1"/>
    </source>
</evidence>
<keyword evidence="5 6" id="KW-0408">Iron</keyword>
<evidence type="ECO:0000256" key="4">
    <source>
        <dbReference type="ARBA" id="ARBA00022982"/>
    </source>
</evidence>
<evidence type="ECO:0000256" key="3">
    <source>
        <dbReference type="ARBA" id="ARBA00022723"/>
    </source>
</evidence>
<dbReference type="InterPro" id="IPR051811">
    <property type="entry name" value="Cytochrome_c550/c551-like"/>
</dbReference>
<dbReference type="RefSeq" id="WP_051667606.1">
    <property type="nucleotide sequence ID" value="NZ_CP003923.1"/>
</dbReference>
<gene>
    <name evidence="8" type="ORF">BleG1_3036</name>
</gene>
<keyword evidence="3 6" id="KW-0479">Metal-binding</keyword>
<dbReference type="KEGG" id="ble:BleG1_3036"/>
<evidence type="ECO:0000256" key="6">
    <source>
        <dbReference type="PROSITE-ProRule" id="PRU00433"/>
    </source>
</evidence>
<dbReference type="Proteomes" id="UP000027142">
    <property type="component" value="Chromosome"/>
</dbReference>
<evidence type="ECO:0000259" key="7">
    <source>
        <dbReference type="PROSITE" id="PS51007"/>
    </source>
</evidence>
<dbReference type="STRING" id="1246626.BleG1_3036"/>
<feature type="domain" description="Cytochrome c" evidence="7">
    <location>
        <begin position="36"/>
        <end position="107"/>
    </location>
</feature>
<evidence type="ECO:0000313" key="9">
    <source>
        <dbReference type="Proteomes" id="UP000027142"/>
    </source>
</evidence>
<name>A0A060M0R8_9BACI</name>
<dbReference type="HOGENOM" id="CLU_134966_2_0_9"/>
<dbReference type="EMBL" id="CP003923">
    <property type="protein sequence ID" value="AIC95600.1"/>
    <property type="molecule type" value="Genomic_DNA"/>
</dbReference>
<dbReference type="Pfam" id="PF13442">
    <property type="entry name" value="Cytochrome_CBB3"/>
    <property type="match status" value="1"/>
</dbReference>
<reference evidence="8 9" key="1">
    <citation type="journal article" date="2014" name="Gene">
        <title>A comparative genomic analysis of the alkalitolerant soil bacterium Bacillus lehensis G1.</title>
        <authorList>
            <person name="Noor Y.M."/>
            <person name="Samsulrizal N.H."/>
            <person name="Jema'on N.A."/>
            <person name="Low K.O."/>
            <person name="Ramli A.N."/>
            <person name="Alias N.I."/>
            <person name="Damis S.I."/>
            <person name="Fuzi S.F."/>
            <person name="Isa M.N."/>
            <person name="Murad A.M."/>
            <person name="Raih M.F."/>
            <person name="Bakar F.D."/>
            <person name="Najimudin N."/>
            <person name="Mahadi N.M."/>
            <person name="Illias R.M."/>
        </authorList>
    </citation>
    <scope>NUCLEOTIDE SEQUENCE [LARGE SCALE GENOMIC DNA]</scope>
    <source>
        <strain evidence="8 9">G1</strain>
    </source>
</reference>
<dbReference type="PROSITE" id="PS51007">
    <property type="entry name" value="CYTC"/>
    <property type="match status" value="1"/>
</dbReference>
<organism evidence="8 9">
    <name type="scientific">Shouchella lehensis G1</name>
    <dbReference type="NCBI Taxonomy" id="1246626"/>
    <lineage>
        <taxon>Bacteria</taxon>
        <taxon>Bacillati</taxon>
        <taxon>Bacillota</taxon>
        <taxon>Bacilli</taxon>
        <taxon>Bacillales</taxon>
        <taxon>Bacillaceae</taxon>
        <taxon>Shouchella</taxon>
    </lineage>
</organism>
<evidence type="ECO:0000256" key="1">
    <source>
        <dbReference type="ARBA" id="ARBA00022448"/>
    </source>
</evidence>
<dbReference type="AlphaFoldDB" id="A0A060M0R8"/>
<accession>A0A060M0R8</accession>
<proteinExistence type="predicted"/>
<dbReference type="Gene3D" id="1.10.760.10">
    <property type="entry name" value="Cytochrome c-like domain"/>
    <property type="match status" value="1"/>
</dbReference>
<dbReference type="PANTHER" id="PTHR37823:SF4">
    <property type="entry name" value="MENAQUINOL-CYTOCHROME C REDUCTASE CYTOCHROME B_C SUBUNIT"/>
    <property type="match status" value="1"/>
</dbReference>
<dbReference type="GO" id="GO:0020037">
    <property type="term" value="F:heme binding"/>
    <property type="evidence" value="ECO:0007669"/>
    <property type="project" value="InterPro"/>
</dbReference>
<keyword evidence="2 6" id="KW-0349">Heme</keyword>
<dbReference type="InterPro" id="IPR036909">
    <property type="entry name" value="Cyt_c-like_dom_sf"/>
</dbReference>
<dbReference type="InterPro" id="IPR009056">
    <property type="entry name" value="Cyt_c-like_dom"/>
</dbReference>
<dbReference type="GO" id="GO:0046872">
    <property type="term" value="F:metal ion binding"/>
    <property type="evidence" value="ECO:0007669"/>
    <property type="project" value="UniProtKB-KW"/>
</dbReference>
<keyword evidence="9" id="KW-1185">Reference proteome</keyword>